<dbReference type="AlphaFoldDB" id="X1AR85"/>
<comment type="caution">
    <text evidence="1">The sequence shown here is derived from an EMBL/GenBank/DDBJ whole genome shotgun (WGS) entry which is preliminary data.</text>
</comment>
<evidence type="ECO:0000313" key="1">
    <source>
        <dbReference type="EMBL" id="GAG71847.1"/>
    </source>
</evidence>
<proteinExistence type="predicted"/>
<name>X1AR85_9ZZZZ</name>
<accession>X1AR85</accession>
<sequence length="35" mass="4456">KKDTFVEKYFFKTDRLNFKKKVLEKVLQFFENYSF</sequence>
<gene>
    <name evidence="1" type="ORF">S01H4_15846</name>
</gene>
<protein>
    <submittedName>
        <fullName evidence="1">Uncharacterized protein</fullName>
    </submittedName>
</protein>
<organism evidence="1">
    <name type="scientific">marine sediment metagenome</name>
    <dbReference type="NCBI Taxonomy" id="412755"/>
    <lineage>
        <taxon>unclassified sequences</taxon>
        <taxon>metagenomes</taxon>
        <taxon>ecological metagenomes</taxon>
    </lineage>
</organism>
<reference evidence="1" key="1">
    <citation type="journal article" date="2014" name="Front. Microbiol.">
        <title>High frequency of phylogenetically diverse reductive dehalogenase-homologous genes in deep subseafloor sedimentary metagenomes.</title>
        <authorList>
            <person name="Kawai M."/>
            <person name="Futagami T."/>
            <person name="Toyoda A."/>
            <person name="Takaki Y."/>
            <person name="Nishi S."/>
            <person name="Hori S."/>
            <person name="Arai W."/>
            <person name="Tsubouchi T."/>
            <person name="Morono Y."/>
            <person name="Uchiyama I."/>
            <person name="Ito T."/>
            <person name="Fujiyama A."/>
            <person name="Inagaki F."/>
            <person name="Takami H."/>
        </authorList>
    </citation>
    <scope>NUCLEOTIDE SEQUENCE</scope>
    <source>
        <strain evidence="1">Expedition CK06-06</strain>
    </source>
</reference>
<dbReference type="EMBL" id="BART01006945">
    <property type="protein sequence ID" value="GAG71847.1"/>
    <property type="molecule type" value="Genomic_DNA"/>
</dbReference>
<feature type="non-terminal residue" evidence="1">
    <location>
        <position position="1"/>
    </location>
</feature>